<dbReference type="Proteomes" id="UP000005237">
    <property type="component" value="Unassembled WGS sequence"/>
</dbReference>
<sequence>MIEIKHDKDIEDEPMDTSEARVGEEPGSEVPAAQSSGLRPTTAAGSDESPADESEFSPVDPSLVLENIICDGVNPLIDEAKLLEEGVEDVPPISEEMEKELLGGRSPQQGGPAALQPVPEPKTPKHHLPTLEESHPLAEFYGGLGDEELPANPIRRMIASLSLDVIQKGRNMTIAAITEDQVIIKRPFREVRHMPDQFMHTLDKDAEVLLAVIVRDLGTGFLLSPARRTWQNATVETQTHSKRREFLDVGSSTPCPVKREYCGTDRGDLFYILLNEYAVETLSGKHVDLAGLYLGDLIVVRSVYRRQGHATADWSPEVLSISGAKNPFFAVREFSVFERIIERKQPVCLTKIRRGNKHGLVAYGQTTLVYAKLSEVRSQGPGHLACDIFIPAAHPGQLCRFIRKGEARQHMLKLTEK</sequence>
<evidence type="ECO:0000313" key="2">
    <source>
        <dbReference type="EnsemblMetazoa" id="CJA40648b.1"/>
    </source>
</evidence>
<dbReference type="EnsemblMetazoa" id="CJA40648b.1">
    <property type="protein sequence ID" value="CJA40648b.1"/>
    <property type="gene ID" value="WBGene00216496"/>
</dbReference>
<dbReference type="AlphaFoldDB" id="A0A8R1IY90"/>
<feature type="region of interest" description="Disordered" evidence="1">
    <location>
        <begin position="1"/>
        <end position="58"/>
    </location>
</feature>
<proteinExistence type="predicted"/>
<name>A0A8R1IY90_CAEJA</name>
<accession>A0A8R1IY90</accession>
<reference evidence="3" key="1">
    <citation type="submission" date="2010-08" db="EMBL/GenBank/DDBJ databases">
        <authorList>
            <consortium name="Caenorhabditis japonica Sequencing Consortium"/>
            <person name="Wilson R.K."/>
        </authorList>
    </citation>
    <scope>NUCLEOTIDE SEQUENCE [LARGE SCALE GENOMIC DNA]</scope>
    <source>
        <strain evidence="3">DF5081</strain>
    </source>
</reference>
<organism evidence="2 3">
    <name type="scientific">Caenorhabditis japonica</name>
    <dbReference type="NCBI Taxonomy" id="281687"/>
    <lineage>
        <taxon>Eukaryota</taxon>
        <taxon>Metazoa</taxon>
        <taxon>Ecdysozoa</taxon>
        <taxon>Nematoda</taxon>
        <taxon>Chromadorea</taxon>
        <taxon>Rhabditida</taxon>
        <taxon>Rhabditina</taxon>
        <taxon>Rhabditomorpha</taxon>
        <taxon>Rhabditoidea</taxon>
        <taxon>Rhabditidae</taxon>
        <taxon>Peloderinae</taxon>
        <taxon>Caenorhabditis</taxon>
    </lineage>
</organism>
<protein>
    <submittedName>
        <fullName evidence="2">Uncharacterized protein</fullName>
    </submittedName>
</protein>
<keyword evidence="3" id="KW-1185">Reference proteome</keyword>
<evidence type="ECO:0000256" key="1">
    <source>
        <dbReference type="SAM" id="MobiDB-lite"/>
    </source>
</evidence>
<feature type="region of interest" description="Disordered" evidence="1">
    <location>
        <begin position="101"/>
        <end position="127"/>
    </location>
</feature>
<reference evidence="2" key="2">
    <citation type="submission" date="2022-06" db="UniProtKB">
        <authorList>
            <consortium name="EnsemblMetazoa"/>
        </authorList>
    </citation>
    <scope>IDENTIFICATION</scope>
    <source>
        <strain evidence="2">DF5081</strain>
    </source>
</reference>
<evidence type="ECO:0000313" key="3">
    <source>
        <dbReference type="Proteomes" id="UP000005237"/>
    </source>
</evidence>